<accession>A0ABW2U1M6</accession>
<dbReference type="EMBL" id="JBHTEK010000001">
    <property type="protein sequence ID" value="MFC7666355.1"/>
    <property type="molecule type" value="Genomic_DNA"/>
</dbReference>
<comment type="caution">
    <text evidence="1">The sequence shown here is derived from an EMBL/GenBank/DDBJ whole genome shotgun (WGS) entry which is preliminary data.</text>
</comment>
<evidence type="ECO:0000313" key="2">
    <source>
        <dbReference type="Proteomes" id="UP001596513"/>
    </source>
</evidence>
<evidence type="ECO:0008006" key="3">
    <source>
        <dbReference type="Google" id="ProtNLM"/>
    </source>
</evidence>
<dbReference type="RefSeq" id="WP_380199997.1">
    <property type="nucleotide sequence ID" value="NZ_JBHTEK010000001.1"/>
</dbReference>
<dbReference type="Proteomes" id="UP001596513">
    <property type="component" value="Unassembled WGS sequence"/>
</dbReference>
<evidence type="ECO:0000313" key="1">
    <source>
        <dbReference type="EMBL" id="MFC7666355.1"/>
    </source>
</evidence>
<gene>
    <name evidence="1" type="ORF">ACFQT0_02125</name>
</gene>
<keyword evidence="2" id="KW-1185">Reference proteome</keyword>
<sequence length="148" mass="17136">MLRKLLSHKSTRSLYFENSIGRIWEEPGDSCGWNTVPARASLLQFRALLTHAAQALSRRHWEKMLVDQRAMAPFNASEQEWMATEWLPRAVAEHGYRYGAVLLAHDVFARLAMNQYVMASRQLHHVYRTFDTEETAVAWLLNPTKHLG</sequence>
<protein>
    <recommendedName>
        <fullName evidence="3">STAS/SEC14 domain-containing protein</fullName>
    </recommendedName>
</protein>
<organism evidence="1 2">
    <name type="scientific">Hymenobacter humi</name>
    <dbReference type="NCBI Taxonomy" id="1411620"/>
    <lineage>
        <taxon>Bacteria</taxon>
        <taxon>Pseudomonadati</taxon>
        <taxon>Bacteroidota</taxon>
        <taxon>Cytophagia</taxon>
        <taxon>Cytophagales</taxon>
        <taxon>Hymenobacteraceae</taxon>
        <taxon>Hymenobacter</taxon>
    </lineage>
</organism>
<reference evidence="2" key="1">
    <citation type="journal article" date="2019" name="Int. J. Syst. Evol. Microbiol.">
        <title>The Global Catalogue of Microorganisms (GCM) 10K type strain sequencing project: providing services to taxonomists for standard genome sequencing and annotation.</title>
        <authorList>
            <consortium name="The Broad Institute Genomics Platform"/>
            <consortium name="The Broad Institute Genome Sequencing Center for Infectious Disease"/>
            <person name="Wu L."/>
            <person name="Ma J."/>
        </authorList>
    </citation>
    <scope>NUCLEOTIDE SEQUENCE [LARGE SCALE GENOMIC DNA]</scope>
    <source>
        <strain evidence="2">JCM 19635</strain>
    </source>
</reference>
<name>A0ABW2U1M6_9BACT</name>
<proteinExistence type="predicted"/>